<dbReference type="RefSeq" id="WP_207216449.1">
    <property type="nucleotide sequence ID" value="NZ_SGWX01000001.1"/>
</dbReference>
<evidence type="ECO:0000256" key="1">
    <source>
        <dbReference type="SAM" id="MobiDB-lite"/>
    </source>
</evidence>
<dbReference type="PANTHER" id="PTHR37938">
    <property type="entry name" value="BLL0215 PROTEIN"/>
    <property type="match status" value="1"/>
</dbReference>
<protein>
    <submittedName>
        <fullName evidence="4">PH (Pleckstrin Homology) domain-containing protein</fullName>
    </submittedName>
</protein>
<feature type="region of interest" description="Disordered" evidence="1">
    <location>
        <begin position="172"/>
        <end position="244"/>
    </location>
</feature>
<dbReference type="AlphaFoldDB" id="A0A4Q7LYB2"/>
<feature type="transmembrane region" description="Helical" evidence="2">
    <location>
        <begin position="33"/>
        <end position="55"/>
    </location>
</feature>
<feature type="compositionally biased region" description="Basic and acidic residues" evidence="1">
    <location>
        <begin position="224"/>
        <end position="244"/>
    </location>
</feature>
<name>A0A4Q7LYB2_9MICO</name>
<dbReference type="PANTHER" id="PTHR37938:SF1">
    <property type="entry name" value="BLL0215 PROTEIN"/>
    <property type="match status" value="1"/>
</dbReference>
<feature type="transmembrane region" description="Helical" evidence="2">
    <location>
        <begin position="98"/>
        <end position="115"/>
    </location>
</feature>
<feature type="domain" description="YdbS-like PH" evidence="3">
    <location>
        <begin position="86"/>
        <end position="158"/>
    </location>
</feature>
<keyword evidence="2" id="KW-0472">Membrane</keyword>
<evidence type="ECO:0000259" key="3">
    <source>
        <dbReference type="Pfam" id="PF03703"/>
    </source>
</evidence>
<evidence type="ECO:0000256" key="2">
    <source>
        <dbReference type="SAM" id="Phobius"/>
    </source>
</evidence>
<evidence type="ECO:0000313" key="5">
    <source>
        <dbReference type="Proteomes" id="UP000293852"/>
    </source>
</evidence>
<keyword evidence="2" id="KW-0812">Transmembrane</keyword>
<dbReference type="Proteomes" id="UP000293852">
    <property type="component" value="Unassembled WGS sequence"/>
</dbReference>
<dbReference type="Pfam" id="PF03703">
    <property type="entry name" value="bPH_2"/>
    <property type="match status" value="1"/>
</dbReference>
<organism evidence="4 5">
    <name type="scientific">Xylanimonas ulmi</name>
    <dbReference type="NCBI Taxonomy" id="228973"/>
    <lineage>
        <taxon>Bacteria</taxon>
        <taxon>Bacillati</taxon>
        <taxon>Actinomycetota</taxon>
        <taxon>Actinomycetes</taxon>
        <taxon>Micrococcales</taxon>
        <taxon>Promicromonosporaceae</taxon>
        <taxon>Xylanimonas</taxon>
    </lineage>
</organism>
<dbReference type="EMBL" id="SGWX01000001">
    <property type="protein sequence ID" value="RZS60185.1"/>
    <property type="molecule type" value="Genomic_DNA"/>
</dbReference>
<sequence length="244" mass="27605">MPPTPEITTRQNHDLRRYVLPTERVVLATRRHWAVLLKPAASTVGAFLLVAVILAASPPTAQGVLEWLWLPWLVVLGWLAFRWLEWRHEWFVSTDKRLLLLYGLVIHKVAMMPLTKVTDMGYTRTPLGQVLGYGRFVMESAGQEQALRQIDYVPHPDATYRALCAEIFRPQAGRTDRPASPADGSTARPPVIVPGREAREARRPTTQPIPVAGATPPAQPHPTPRWDRPQESQRPRPYDPHPPR</sequence>
<keyword evidence="2" id="KW-1133">Transmembrane helix</keyword>
<proteinExistence type="predicted"/>
<reference evidence="4 5" key="1">
    <citation type="submission" date="2019-02" db="EMBL/GenBank/DDBJ databases">
        <title>Sequencing the genomes of 1000 actinobacteria strains.</title>
        <authorList>
            <person name="Klenk H.-P."/>
        </authorList>
    </citation>
    <scope>NUCLEOTIDE SEQUENCE [LARGE SCALE GENOMIC DNA]</scope>
    <source>
        <strain evidence="4 5">DSM 16932</strain>
    </source>
</reference>
<evidence type="ECO:0000313" key="4">
    <source>
        <dbReference type="EMBL" id="RZS60185.1"/>
    </source>
</evidence>
<dbReference type="InterPro" id="IPR005182">
    <property type="entry name" value="YdbS-like_PH"/>
</dbReference>
<accession>A0A4Q7LYB2</accession>
<keyword evidence="5" id="KW-1185">Reference proteome</keyword>
<gene>
    <name evidence="4" type="ORF">EV386_0434</name>
</gene>
<feature type="transmembrane region" description="Helical" evidence="2">
    <location>
        <begin position="67"/>
        <end position="86"/>
    </location>
</feature>
<comment type="caution">
    <text evidence="4">The sequence shown here is derived from an EMBL/GenBank/DDBJ whole genome shotgun (WGS) entry which is preliminary data.</text>
</comment>